<proteinExistence type="predicted"/>
<dbReference type="EMBL" id="NAJO01000013">
    <property type="protein sequence ID" value="OQO08037.1"/>
    <property type="molecule type" value="Genomic_DNA"/>
</dbReference>
<dbReference type="OrthoDB" id="9991317at2759"/>
<evidence type="ECO:0008006" key="5">
    <source>
        <dbReference type="Google" id="ProtNLM"/>
    </source>
</evidence>
<reference evidence="4" key="1">
    <citation type="submission" date="2017-03" db="EMBL/GenBank/DDBJ databases">
        <title>Genomes of endolithic fungi from Antarctica.</title>
        <authorList>
            <person name="Coleine C."/>
            <person name="Masonjones S."/>
            <person name="Stajich J.E."/>
        </authorList>
    </citation>
    <scope>NUCLEOTIDE SEQUENCE [LARGE SCALE GENOMIC DNA]</scope>
    <source>
        <strain evidence="4">CCFEE 5527</strain>
    </source>
</reference>
<feature type="compositionally biased region" description="Acidic residues" evidence="2">
    <location>
        <begin position="167"/>
        <end position="176"/>
    </location>
</feature>
<feature type="compositionally biased region" description="Basic and acidic residues" evidence="2">
    <location>
        <begin position="655"/>
        <end position="667"/>
    </location>
</feature>
<dbReference type="Proteomes" id="UP000192596">
    <property type="component" value="Unassembled WGS sequence"/>
</dbReference>
<dbReference type="GO" id="GO:0000127">
    <property type="term" value="C:transcription factor TFIIIC complex"/>
    <property type="evidence" value="ECO:0007669"/>
    <property type="project" value="TreeGrafter"/>
</dbReference>
<dbReference type="InterPro" id="IPR019734">
    <property type="entry name" value="TPR_rpt"/>
</dbReference>
<accession>A0A1V8T9F2</accession>
<dbReference type="FunCoup" id="A0A1V8T9F2">
    <property type="interactions" value="2064"/>
</dbReference>
<organism evidence="3 4">
    <name type="scientific">Cryoendolithus antarcticus</name>
    <dbReference type="NCBI Taxonomy" id="1507870"/>
    <lineage>
        <taxon>Eukaryota</taxon>
        <taxon>Fungi</taxon>
        <taxon>Dikarya</taxon>
        <taxon>Ascomycota</taxon>
        <taxon>Pezizomycotina</taxon>
        <taxon>Dothideomycetes</taxon>
        <taxon>Dothideomycetidae</taxon>
        <taxon>Cladosporiales</taxon>
        <taxon>Cladosporiaceae</taxon>
        <taxon>Cryoendolithus</taxon>
    </lineage>
</organism>
<sequence>MDDFPDFSNVSLSPLPVQHHDGFGGGSAIHDGFVPASHTDDSGLIAPISHGMVYSPSNNFQLNDGHAVNDADGGAADPDDYRLFAEKFHMYHGDPGQQTGWAANTGTIAFDPMETDADSEDDFAIPDALGSIVNDEKDEDYREADSDDLDEDTEFERDLNIAAGATDLDDDDDDFDTSLYNLPDRPTTARNGPGRPRGRGRGGKGSRGGSQATRKRQRDREPGPEFKKLQQAASNAFITGDLDLARDKAQAAVAVDPMVFAAHSLLSEICAARNQPKESLVALLQGATMRKTDPELWILCANKTLDVAGEFRKEEDLLQAAQCLQNAQYVDKENYDIRVQKRDIWLELGRKSRARRESFHMNQMRPDDLDNVKLCAELSLACGEPSETAKARDAYERALELHLENDSLHDADTQWAHLAVYLDTVDHSSTPEYGVTQLKRLARWSLGRVEETCWDRYDMDDREFDATHDRRSHVDEFQADLCSKDLASYGNGLPLDLRVKLGLFRLKMGPAHHTEALAHFEHVYALVDDIANVYDLFYTIADALRQRWVWDAAVKFYEPVKQVETELTDDFWIHLASCYRQLDRFEDAEACYKAVVALDPSNIPARIELSRLYCDDMQQKEKSWTIAREMIALGKKDIIWKERLSKPPVPLKQSARREKLRGTRAGEEATDQANALPEKSRSARRPRRESVASDGSKSPSVRFTPAGEGRYDTFDAFGADLDAFEPEPANGRKLVRKPSILARRTPRDLLPKDTGEDDFTPSGAPERRYAVIVRRDDEREQLMNEQAERVFRDFEVVRDLWPALDEPEVKEEEIFKWMDAARSMYREFRTVRAFYPTRDRYQPFKGIPDQRIRNRTSKAIKEAEAMKRRLEDEGAQPGAEDDADDDPEGGGARQSDPPPLDAHAQTDLHGIAFPVWHRIFTELALLHAKQGDQETCYEILENGLYNANVFYHNDTLINTTQAASICCALMFNDSKRLINVARWFATRSDLRAGSAYHLLAAVCRLAYGDSTWFTAGPTQKFLHRSVKMIDYVAIPPNVRKRYDWAMPANSLMRRMPFSSDGLDPGVLLTYGHMVSVANHSSSALPYYFRAFALRPEDPTINLSIATIYIGGAMKRQTMNRQYEIQQGLSFLYRYYDLRVSTSTQSLHKQEAEYNVARFWHALGLSHLAVPGYERALALSAKVQEEKVQSRDARRELAELGEAEMHGETGLDEEDFAGEAAFALQSLYAFSGNMGAARRVTEEWLVL</sequence>
<dbReference type="Pfam" id="PF13181">
    <property type="entry name" value="TPR_8"/>
    <property type="match status" value="1"/>
</dbReference>
<feature type="region of interest" description="Disordered" evidence="2">
    <location>
        <begin position="650"/>
        <end position="709"/>
    </location>
</feature>
<feature type="compositionally biased region" description="Acidic residues" evidence="2">
    <location>
        <begin position="879"/>
        <end position="888"/>
    </location>
</feature>
<evidence type="ECO:0000313" key="4">
    <source>
        <dbReference type="Proteomes" id="UP000192596"/>
    </source>
</evidence>
<feature type="repeat" description="TPR" evidence="1">
    <location>
        <begin position="569"/>
        <end position="602"/>
    </location>
</feature>
<dbReference type="SMART" id="SM00028">
    <property type="entry name" value="TPR"/>
    <property type="match status" value="4"/>
</dbReference>
<keyword evidence="4" id="KW-1185">Reference proteome</keyword>
<keyword evidence="1" id="KW-0802">TPR repeat</keyword>
<gene>
    <name evidence="3" type="ORF">B0A48_06830</name>
</gene>
<dbReference type="STRING" id="1507870.A0A1V8T9F2"/>
<feature type="compositionally biased region" description="Acidic residues" evidence="2">
    <location>
        <begin position="145"/>
        <end position="155"/>
    </location>
</feature>
<dbReference type="PANTHER" id="PTHR23082:SF0">
    <property type="entry name" value="GENERAL TRANSCRIPTION FACTOR 3C POLYPEPTIDE 3"/>
    <property type="match status" value="1"/>
</dbReference>
<dbReference type="AlphaFoldDB" id="A0A1V8T9F2"/>
<name>A0A1V8T9F2_9PEZI</name>
<protein>
    <recommendedName>
        <fullName evidence="5">TPR-like protein</fullName>
    </recommendedName>
</protein>
<dbReference type="PANTHER" id="PTHR23082">
    <property type="entry name" value="TRANSCRIPTION INITIATION FACTOR IIIC TFIIIC , POLYPEPTIDE 3-RELATED"/>
    <property type="match status" value="1"/>
</dbReference>
<evidence type="ECO:0000313" key="3">
    <source>
        <dbReference type="EMBL" id="OQO08037.1"/>
    </source>
</evidence>
<evidence type="ECO:0000256" key="1">
    <source>
        <dbReference type="PROSITE-ProRule" id="PRU00339"/>
    </source>
</evidence>
<evidence type="ECO:0000256" key="2">
    <source>
        <dbReference type="SAM" id="MobiDB-lite"/>
    </source>
</evidence>
<dbReference type="SUPFAM" id="SSF48452">
    <property type="entry name" value="TPR-like"/>
    <property type="match status" value="2"/>
</dbReference>
<dbReference type="InParanoid" id="A0A1V8T9F2"/>
<dbReference type="InterPro" id="IPR011990">
    <property type="entry name" value="TPR-like_helical_dom_sf"/>
</dbReference>
<dbReference type="Gene3D" id="1.25.40.10">
    <property type="entry name" value="Tetratricopeptide repeat domain"/>
    <property type="match status" value="2"/>
</dbReference>
<comment type="caution">
    <text evidence="3">The sequence shown here is derived from an EMBL/GenBank/DDBJ whole genome shotgun (WGS) entry which is preliminary data.</text>
</comment>
<feature type="compositionally biased region" description="Basic and acidic residues" evidence="2">
    <location>
        <begin position="218"/>
        <end position="227"/>
    </location>
</feature>
<feature type="region of interest" description="Disordered" evidence="2">
    <location>
        <begin position="130"/>
        <end position="227"/>
    </location>
</feature>
<feature type="region of interest" description="Disordered" evidence="2">
    <location>
        <begin position="868"/>
        <end position="904"/>
    </location>
</feature>
<dbReference type="PROSITE" id="PS50005">
    <property type="entry name" value="TPR"/>
    <property type="match status" value="1"/>
</dbReference>
<dbReference type="GO" id="GO:0006383">
    <property type="term" value="P:transcription by RNA polymerase III"/>
    <property type="evidence" value="ECO:0007669"/>
    <property type="project" value="InterPro"/>
</dbReference>
<dbReference type="InterPro" id="IPR039340">
    <property type="entry name" value="Tfc4/TFIIIC-102/Sfc4"/>
</dbReference>